<evidence type="ECO:0000256" key="2">
    <source>
        <dbReference type="ARBA" id="ARBA00022475"/>
    </source>
</evidence>
<protein>
    <submittedName>
        <fullName evidence="9">MotA/TolQ/ExbB proton channel family protein</fullName>
    </submittedName>
</protein>
<evidence type="ECO:0000313" key="9">
    <source>
        <dbReference type="EMBL" id="UXD88212.1"/>
    </source>
</evidence>
<evidence type="ECO:0000256" key="5">
    <source>
        <dbReference type="ARBA" id="ARBA00023136"/>
    </source>
</evidence>
<name>A0ABY6ABW2_9GAMM</name>
<proteinExistence type="inferred from homology"/>
<evidence type="ECO:0000313" key="10">
    <source>
        <dbReference type="Proteomes" id="UP001065322"/>
    </source>
</evidence>
<evidence type="ECO:0000256" key="4">
    <source>
        <dbReference type="ARBA" id="ARBA00022989"/>
    </source>
</evidence>
<reference evidence="10" key="1">
    <citation type="submission" date="2020-06" db="EMBL/GenBank/DDBJ databases">
        <title>Thalassolituus marinus alknpb1M-1, a hydrocarbon-degrading bacterium isolated from the deep-sea overlying water using an in-situ strategy from the South China Sea basin.</title>
        <authorList>
            <person name="Dong C."/>
            <person name="Chen Y."/>
            <person name="Shao Z."/>
        </authorList>
    </citation>
    <scope>NUCLEOTIDE SEQUENCE [LARGE SCALE GENOMIC DNA]</scope>
    <source>
        <strain evidence="10">alknpb1M-1</strain>
    </source>
</reference>
<keyword evidence="4 7" id="KW-1133">Transmembrane helix</keyword>
<feature type="transmembrane region" description="Helical" evidence="7">
    <location>
        <begin position="31"/>
        <end position="49"/>
    </location>
</feature>
<dbReference type="EMBL" id="CP054475">
    <property type="protein sequence ID" value="UXD88212.1"/>
    <property type="molecule type" value="Genomic_DNA"/>
</dbReference>
<dbReference type="RefSeq" id="WP_260996952.1">
    <property type="nucleotide sequence ID" value="NZ_CP054475.1"/>
</dbReference>
<dbReference type="Proteomes" id="UP001065322">
    <property type="component" value="Chromosome"/>
</dbReference>
<dbReference type="InterPro" id="IPR002898">
    <property type="entry name" value="MotA_ExbB_proton_chnl"/>
</dbReference>
<evidence type="ECO:0000256" key="3">
    <source>
        <dbReference type="ARBA" id="ARBA00022692"/>
    </source>
</evidence>
<evidence type="ECO:0000256" key="1">
    <source>
        <dbReference type="ARBA" id="ARBA00004651"/>
    </source>
</evidence>
<keyword evidence="6" id="KW-0653">Protein transport</keyword>
<dbReference type="InterPro" id="IPR047055">
    <property type="entry name" value="MotA-like"/>
</dbReference>
<dbReference type="Pfam" id="PF01618">
    <property type="entry name" value="MotA_ExbB"/>
    <property type="match status" value="1"/>
</dbReference>
<feature type="transmembrane region" description="Helical" evidence="7">
    <location>
        <begin position="149"/>
        <end position="166"/>
    </location>
</feature>
<keyword evidence="6" id="KW-0813">Transport</keyword>
<keyword evidence="10" id="KW-1185">Reference proteome</keyword>
<gene>
    <name evidence="9" type="ORF">HUF19_12605</name>
</gene>
<dbReference type="PANTHER" id="PTHR30433:SF3">
    <property type="entry name" value="MOTILITY PROTEIN A"/>
    <property type="match status" value="1"/>
</dbReference>
<feature type="domain" description="MotA/TolQ/ExbB proton channel" evidence="8">
    <location>
        <begin position="102"/>
        <end position="218"/>
    </location>
</feature>
<keyword evidence="3 7" id="KW-0812">Transmembrane</keyword>
<comment type="subcellular location">
    <subcellularLocation>
        <location evidence="1">Cell membrane</location>
        <topology evidence="1">Multi-pass membrane protein</topology>
    </subcellularLocation>
    <subcellularLocation>
        <location evidence="6">Membrane</location>
        <topology evidence="6">Multi-pass membrane protein</topology>
    </subcellularLocation>
</comment>
<keyword evidence="2" id="KW-1003">Cell membrane</keyword>
<evidence type="ECO:0000259" key="8">
    <source>
        <dbReference type="Pfam" id="PF01618"/>
    </source>
</evidence>
<sequence>MDRWALVTVLLAVTAVLTGFSFEGGNLAALLNPPAALIVFGGGLLATLAQLPASQYRPLGAMLLWLVAPPQYSLDILLSKLTTSGNALRRDGPLALEKVAASENDPVLRKALLLLADGNDVEAMQSALYLELKSREERDQDVLGVLDNLAGYLPTLGIVGAVLGLMQVLSSIKQPEALAAGIATAFVATFYGVASANLIVIPLTSTLRQRLAIRSRYYEALMLGVVALRNGVNPMALRYRMQGIVL</sequence>
<evidence type="ECO:0000256" key="6">
    <source>
        <dbReference type="RuleBase" id="RU004057"/>
    </source>
</evidence>
<dbReference type="PANTHER" id="PTHR30433">
    <property type="entry name" value="CHEMOTAXIS PROTEIN MOTA"/>
    <property type="match status" value="1"/>
</dbReference>
<keyword evidence="5 7" id="KW-0472">Membrane</keyword>
<evidence type="ECO:0000256" key="7">
    <source>
        <dbReference type="SAM" id="Phobius"/>
    </source>
</evidence>
<comment type="similarity">
    <text evidence="6">Belongs to the exbB/tolQ family.</text>
</comment>
<organism evidence="9 10">
    <name type="scientific">Thalassolituus hydrocarboniclasticus</name>
    <dbReference type="NCBI Taxonomy" id="2742796"/>
    <lineage>
        <taxon>Bacteria</taxon>
        <taxon>Pseudomonadati</taxon>
        <taxon>Pseudomonadota</taxon>
        <taxon>Gammaproteobacteria</taxon>
        <taxon>Oceanospirillales</taxon>
        <taxon>Oceanospirillaceae</taxon>
        <taxon>Thalassolituus</taxon>
    </lineage>
</organism>
<feature type="transmembrane region" description="Helical" evidence="7">
    <location>
        <begin position="178"/>
        <end position="203"/>
    </location>
</feature>
<accession>A0ABY6ABW2</accession>